<dbReference type="PANTHER" id="PTHR47966">
    <property type="entry name" value="BETA-SITE APP-CLEAVING ENZYME, ISOFORM A-RELATED"/>
    <property type="match status" value="1"/>
</dbReference>
<dbReference type="EMBL" id="JAFCIX010000474">
    <property type="protein sequence ID" value="KAH6589142.1"/>
    <property type="molecule type" value="Genomic_DNA"/>
</dbReference>
<protein>
    <recommendedName>
        <fullName evidence="3">Peptidase A1 domain-containing protein</fullName>
    </recommendedName>
</protein>
<feature type="region of interest" description="Disordered" evidence="2">
    <location>
        <begin position="194"/>
        <end position="308"/>
    </location>
</feature>
<dbReference type="Gene3D" id="2.40.70.10">
    <property type="entry name" value="Acid Proteases"/>
    <property type="match status" value="2"/>
</dbReference>
<dbReference type="Pfam" id="PF00026">
    <property type="entry name" value="Asp"/>
    <property type="match status" value="1"/>
</dbReference>
<evidence type="ECO:0000256" key="2">
    <source>
        <dbReference type="SAM" id="MobiDB-lite"/>
    </source>
</evidence>
<dbReference type="SUPFAM" id="SSF50630">
    <property type="entry name" value="Acid proteases"/>
    <property type="match status" value="1"/>
</dbReference>
<name>A0ABQ8F1Y9_9FUNG</name>
<organism evidence="4 5">
    <name type="scientific">Batrachochytrium salamandrivorans</name>
    <dbReference type="NCBI Taxonomy" id="1357716"/>
    <lineage>
        <taxon>Eukaryota</taxon>
        <taxon>Fungi</taxon>
        <taxon>Fungi incertae sedis</taxon>
        <taxon>Chytridiomycota</taxon>
        <taxon>Chytridiomycota incertae sedis</taxon>
        <taxon>Chytridiomycetes</taxon>
        <taxon>Rhizophydiales</taxon>
        <taxon>Rhizophydiales incertae sedis</taxon>
        <taxon>Batrachochytrium</taxon>
    </lineage>
</organism>
<comment type="caution">
    <text evidence="4">The sequence shown here is derived from an EMBL/GenBank/DDBJ whole genome shotgun (WGS) entry which is preliminary data.</text>
</comment>
<keyword evidence="5" id="KW-1185">Reference proteome</keyword>
<reference evidence="4 5" key="1">
    <citation type="submission" date="2021-02" db="EMBL/GenBank/DDBJ databases">
        <title>Variation within the Batrachochytrium salamandrivorans European outbreak.</title>
        <authorList>
            <person name="Kelly M."/>
            <person name="Pasmans F."/>
            <person name="Shea T.P."/>
            <person name="Munoz J.F."/>
            <person name="Carranza S."/>
            <person name="Cuomo C.A."/>
            <person name="Martel A."/>
        </authorList>
    </citation>
    <scope>NUCLEOTIDE SEQUENCE [LARGE SCALE GENOMIC DNA]</scope>
    <source>
        <strain evidence="4 5">AMFP18/2</strain>
    </source>
</reference>
<sequence>MPQLRCSLLVWTVLAATLNSLWWVSGTAVHARSMNFVPRFDATATATATVTTTATVLSTVLSTTAAQTVASDGPGIDTGMKLMTTERTHNAIDKTKYGNINLSTDGSTNIYADSISGGSETVGQARFATENDIEIPSQFDSSSTEMLSPQLNQAILTHRLPSLEARLPQTWPSLHTPPQVHPQATVHPKFTVHPKATKRPIGPLHTGTAVHSPPTKVLTLPSRRTTAHPKKTGGPRSTLTPTHQGPTPKAPPKSPEPSPRKPPKHVEPIPKLPQRPISPNPRLPPPRCHHQVPPPKFPAPPNRVPFSSHSLNAGSYALTLTGPMQVGTPPQTLQVQFDTGSSLTWVKSTECSHGEGCEGPRYNPTISSTWRKGPETPQSMTYADGGQILCREQIDVVYLAGVRLTTSRVCNAYAVKNAVNQSDGLSGLVGLSPPQGDDTYNLMLSLKDSFNSSLVSFWYNQMAIEGDHGLLDGAGEITFGGYNPERLSGDISWLPVISNTGYWTVPIDSMTFGFMVIPIRKALVNQTIFDTGTTLIVLPVDMFSSINNIMHAVLDPAGGMYKLSCIRAMSLPPITVVFNGKPYVLTWAQQILTDNTDCWSVFTPSTSTSIIFGVSFLRNYHVTFDYNPGELRVGLAASVGDVAPMPDFTMLGQNDTAGVGGRTSGSGPTSGSADLWIWTVSVGVMLTSMCMYTYW</sequence>
<comment type="similarity">
    <text evidence="1">Belongs to the peptidase A1 family.</text>
</comment>
<dbReference type="InterPro" id="IPR001461">
    <property type="entry name" value="Aspartic_peptidase_A1"/>
</dbReference>
<dbReference type="Proteomes" id="UP001648503">
    <property type="component" value="Unassembled WGS sequence"/>
</dbReference>
<dbReference type="CDD" id="cd05471">
    <property type="entry name" value="pepsin_like"/>
    <property type="match status" value="1"/>
</dbReference>
<dbReference type="InterPro" id="IPR021109">
    <property type="entry name" value="Peptidase_aspartic_dom_sf"/>
</dbReference>
<dbReference type="InterPro" id="IPR034164">
    <property type="entry name" value="Pepsin-like_dom"/>
</dbReference>
<dbReference type="PROSITE" id="PS51767">
    <property type="entry name" value="PEPTIDASE_A1"/>
    <property type="match status" value="1"/>
</dbReference>
<dbReference type="InterPro" id="IPR033121">
    <property type="entry name" value="PEPTIDASE_A1"/>
</dbReference>
<feature type="compositionally biased region" description="Pro residues" evidence="2">
    <location>
        <begin position="270"/>
        <end position="303"/>
    </location>
</feature>
<evidence type="ECO:0000313" key="5">
    <source>
        <dbReference type="Proteomes" id="UP001648503"/>
    </source>
</evidence>
<gene>
    <name evidence="4" type="ORF">BASA50_010241</name>
</gene>
<evidence type="ECO:0000259" key="3">
    <source>
        <dbReference type="PROSITE" id="PS51767"/>
    </source>
</evidence>
<evidence type="ECO:0000313" key="4">
    <source>
        <dbReference type="EMBL" id="KAH6589142.1"/>
    </source>
</evidence>
<proteinExistence type="inferred from homology"/>
<feature type="compositionally biased region" description="Pro residues" evidence="2">
    <location>
        <begin position="248"/>
        <end position="257"/>
    </location>
</feature>
<evidence type="ECO:0000256" key="1">
    <source>
        <dbReference type="ARBA" id="ARBA00007447"/>
    </source>
</evidence>
<feature type="compositionally biased region" description="Polar residues" evidence="2">
    <location>
        <begin position="235"/>
        <end position="245"/>
    </location>
</feature>
<dbReference type="PANTHER" id="PTHR47966:SF51">
    <property type="entry name" value="BETA-SITE APP-CLEAVING ENZYME, ISOFORM A-RELATED"/>
    <property type="match status" value="1"/>
</dbReference>
<feature type="domain" description="Peptidase A1" evidence="3">
    <location>
        <begin position="320"/>
        <end position="636"/>
    </location>
</feature>
<dbReference type="PRINTS" id="PR00792">
    <property type="entry name" value="PEPSIN"/>
</dbReference>
<accession>A0ABQ8F1Y9</accession>